<keyword evidence="1" id="KW-1133">Transmembrane helix</keyword>
<organism evidence="2 3">
    <name type="scientific">Apiosordaria backusii</name>
    <dbReference type="NCBI Taxonomy" id="314023"/>
    <lineage>
        <taxon>Eukaryota</taxon>
        <taxon>Fungi</taxon>
        <taxon>Dikarya</taxon>
        <taxon>Ascomycota</taxon>
        <taxon>Pezizomycotina</taxon>
        <taxon>Sordariomycetes</taxon>
        <taxon>Sordariomycetidae</taxon>
        <taxon>Sordariales</taxon>
        <taxon>Lasiosphaeriaceae</taxon>
        <taxon>Apiosordaria</taxon>
    </lineage>
</organism>
<reference evidence="2" key="1">
    <citation type="submission" date="2023-06" db="EMBL/GenBank/DDBJ databases">
        <title>Genome-scale phylogeny and comparative genomics of the fungal order Sordariales.</title>
        <authorList>
            <consortium name="Lawrence Berkeley National Laboratory"/>
            <person name="Hensen N."/>
            <person name="Bonometti L."/>
            <person name="Westerberg I."/>
            <person name="Brannstrom I.O."/>
            <person name="Guillou S."/>
            <person name="Cros-Aarteil S."/>
            <person name="Calhoun S."/>
            <person name="Haridas S."/>
            <person name="Kuo A."/>
            <person name="Mondo S."/>
            <person name="Pangilinan J."/>
            <person name="Riley R."/>
            <person name="Labutti K."/>
            <person name="Andreopoulos B."/>
            <person name="Lipzen A."/>
            <person name="Chen C."/>
            <person name="Yanf M."/>
            <person name="Daum C."/>
            <person name="Ng V."/>
            <person name="Clum A."/>
            <person name="Steindorff A."/>
            <person name="Ohm R."/>
            <person name="Martin F."/>
            <person name="Silar P."/>
            <person name="Natvig D."/>
            <person name="Lalanne C."/>
            <person name="Gautier V."/>
            <person name="Ament-Velasquez S.L."/>
            <person name="Kruys A."/>
            <person name="Hutchinson M.I."/>
            <person name="Powell A.J."/>
            <person name="Barry K."/>
            <person name="Miller A.N."/>
            <person name="Grigoriev I.V."/>
            <person name="Debuchy R."/>
            <person name="Gladieux P."/>
            <person name="Thoren M.H."/>
            <person name="Johannesson H."/>
        </authorList>
    </citation>
    <scope>NUCLEOTIDE SEQUENCE</scope>
    <source>
        <strain evidence="2">CBS 540.89</strain>
    </source>
</reference>
<feature type="transmembrane region" description="Helical" evidence="1">
    <location>
        <begin position="29"/>
        <end position="46"/>
    </location>
</feature>
<dbReference type="EMBL" id="JAUKTV010000005">
    <property type="protein sequence ID" value="KAK0736804.1"/>
    <property type="molecule type" value="Genomic_DNA"/>
</dbReference>
<accession>A0AA40ECX3</accession>
<sequence>MMTAAHPPVRNLKVLSYFLGAWPQKTKRYLCAGVPGFCLGALSLSLSPTPALMLFSSYFSLSLFSLYFLLTLTVSPFAYMNTVFFLIRSAQSPPWLSLSAGCAWLCLFHTRVY</sequence>
<protein>
    <submittedName>
        <fullName evidence="2">Uncharacterized protein</fullName>
    </submittedName>
</protein>
<evidence type="ECO:0000256" key="1">
    <source>
        <dbReference type="SAM" id="Phobius"/>
    </source>
</evidence>
<keyword evidence="1" id="KW-0812">Transmembrane</keyword>
<dbReference type="Proteomes" id="UP001172159">
    <property type="component" value="Unassembled WGS sequence"/>
</dbReference>
<name>A0AA40ECX3_9PEZI</name>
<gene>
    <name evidence="2" type="ORF">B0T21DRAFT_363779</name>
</gene>
<feature type="transmembrane region" description="Helical" evidence="1">
    <location>
        <begin position="66"/>
        <end position="87"/>
    </location>
</feature>
<comment type="caution">
    <text evidence="2">The sequence shown here is derived from an EMBL/GenBank/DDBJ whole genome shotgun (WGS) entry which is preliminary data.</text>
</comment>
<evidence type="ECO:0000313" key="3">
    <source>
        <dbReference type="Proteomes" id="UP001172159"/>
    </source>
</evidence>
<evidence type="ECO:0000313" key="2">
    <source>
        <dbReference type="EMBL" id="KAK0736804.1"/>
    </source>
</evidence>
<keyword evidence="3" id="KW-1185">Reference proteome</keyword>
<dbReference type="AlphaFoldDB" id="A0AA40ECX3"/>
<keyword evidence="1" id="KW-0472">Membrane</keyword>
<proteinExistence type="predicted"/>